<dbReference type="Pfam" id="PF13515">
    <property type="entry name" value="FUSC_2"/>
    <property type="match status" value="1"/>
</dbReference>
<feature type="transmembrane region" description="Helical" evidence="6">
    <location>
        <begin position="348"/>
        <end position="366"/>
    </location>
</feature>
<organism evidence="8 9">
    <name type="scientific">Arthrobacter hankyongi</name>
    <dbReference type="NCBI Taxonomy" id="2904801"/>
    <lineage>
        <taxon>Bacteria</taxon>
        <taxon>Bacillati</taxon>
        <taxon>Actinomycetota</taxon>
        <taxon>Actinomycetes</taxon>
        <taxon>Micrococcales</taxon>
        <taxon>Micrococcaceae</taxon>
        <taxon>Arthrobacter</taxon>
    </lineage>
</organism>
<feature type="transmembrane region" description="Helical" evidence="6">
    <location>
        <begin position="114"/>
        <end position="135"/>
    </location>
</feature>
<proteinExistence type="predicted"/>
<sequence length="591" mass="61425">MGAPILAGLLLGSLPTGLMATLGAFTALYGSGRPYLNRAGHLALIAVSFALSVSIGIWASGRAITVVGCLTLLAMAATFLCSARQVEPPGAYMFVVACAAGTALPAAQLTPFSAGVVVLAGGVFAWLVHMAGALFSLRGPEKSAVAAAANAVAAYLEVLDTERERPAHRRAAAALQRSWQVLVQQQPLKSRADSTLRRLRGLNRRLHLLAAAAAQYSGRAGGVPPEYIRTVRHIAGQAAHPPPPAVPHGSWPILEPPGFFPSLWQSLKPGSPPVKVALRVGAAALIAGAIASSLALDRAYWAVAAAVLMLHTGMDWLRTLQRSLERFAGTLGGIGLTAVIFWWHPQGFWLLAVVMLLQFTIEMLVVRNYALAAVFITATALTIGSGGQPVPDPSRLLQARVEDTALGCAVALLVFRLLTPRDAPTRIPAALAGTVKAVDAAALAMGSGRLDSAQALRMHGRLQQSTLRLAQAYDAAVGGSAAQRDAAEKLWPATAAAEQLAFRVLAAWTIMLHGGSAAGEGRPAVELDADGAARLHQVLSGLAAAAETGRPAAPLGKLPAFLRPEVHAVHEALQTSPERSPARGEGEVSGS</sequence>
<gene>
    <name evidence="8" type="ORF">LVY72_15600</name>
</gene>
<keyword evidence="4 6" id="KW-0472">Membrane</keyword>
<evidence type="ECO:0000256" key="3">
    <source>
        <dbReference type="ARBA" id="ARBA00022989"/>
    </source>
</evidence>
<feature type="transmembrane region" description="Helical" evidence="6">
    <location>
        <begin position="64"/>
        <end position="83"/>
    </location>
</feature>
<feature type="transmembrane region" description="Helical" evidence="6">
    <location>
        <begin position="41"/>
        <end position="58"/>
    </location>
</feature>
<dbReference type="Proteomes" id="UP001165368">
    <property type="component" value="Unassembled WGS sequence"/>
</dbReference>
<dbReference type="RefSeq" id="WP_237822503.1">
    <property type="nucleotide sequence ID" value="NZ_JAKLTQ010000012.1"/>
</dbReference>
<keyword evidence="2 6" id="KW-0812">Transmembrane</keyword>
<evidence type="ECO:0000259" key="7">
    <source>
        <dbReference type="Pfam" id="PF13515"/>
    </source>
</evidence>
<comment type="caution">
    <text evidence="8">The sequence shown here is derived from an EMBL/GenBank/DDBJ whole genome shotgun (WGS) entry which is preliminary data.</text>
</comment>
<feature type="domain" description="Integral membrane bound transporter" evidence="7">
    <location>
        <begin position="286"/>
        <end position="414"/>
    </location>
</feature>
<evidence type="ECO:0000256" key="4">
    <source>
        <dbReference type="ARBA" id="ARBA00023136"/>
    </source>
</evidence>
<name>A0ABS9L9G3_9MICC</name>
<dbReference type="EMBL" id="JAKLTQ010000012">
    <property type="protein sequence ID" value="MCG2623322.1"/>
    <property type="molecule type" value="Genomic_DNA"/>
</dbReference>
<feature type="transmembrane region" description="Helical" evidence="6">
    <location>
        <begin position="324"/>
        <end position="342"/>
    </location>
</feature>
<accession>A0ABS9L9G3</accession>
<comment type="subcellular location">
    <subcellularLocation>
        <location evidence="1">Membrane</location>
        <topology evidence="1">Multi-pass membrane protein</topology>
    </subcellularLocation>
</comment>
<evidence type="ECO:0000256" key="1">
    <source>
        <dbReference type="ARBA" id="ARBA00004141"/>
    </source>
</evidence>
<keyword evidence="3 6" id="KW-1133">Transmembrane helix</keyword>
<feature type="compositionally biased region" description="Basic and acidic residues" evidence="5">
    <location>
        <begin position="580"/>
        <end position="591"/>
    </location>
</feature>
<evidence type="ECO:0000313" key="9">
    <source>
        <dbReference type="Proteomes" id="UP001165368"/>
    </source>
</evidence>
<feature type="transmembrane region" description="Helical" evidence="6">
    <location>
        <begin position="6"/>
        <end position="29"/>
    </location>
</feature>
<keyword evidence="9" id="KW-1185">Reference proteome</keyword>
<protein>
    <submittedName>
        <fullName evidence="8">FUSC family protein</fullName>
    </submittedName>
</protein>
<evidence type="ECO:0000256" key="5">
    <source>
        <dbReference type="SAM" id="MobiDB-lite"/>
    </source>
</evidence>
<evidence type="ECO:0000256" key="6">
    <source>
        <dbReference type="SAM" id="Phobius"/>
    </source>
</evidence>
<reference evidence="8" key="1">
    <citation type="submission" date="2022-01" db="EMBL/GenBank/DDBJ databases">
        <authorList>
            <person name="Jo J.-H."/>
            <person name="Im W.-T."/>
        </authorList>
    </citation>
    <scope>NUCLEOTIDE SEQUENCE</scope>
    <source>
        <strain evidence="8">I2-34</strain>
    </source>
</reference>
<dbReference type="InterPro" id="IPR049453">
    <property type="entry name" value="Memb_transporter_dom"/>
</dbReference>
<evidence type="ECO:0000256" key="2">
    <source>
        <dbReference type="ARBA" id="ARBA00022692"/>
    </source>
</evidence>
<feature type="region of interest" description="Disordered" evidence="5">
    <location>
        <begin position="570"/>
        <end position="591"/>
    </location>
</feature>
<evidence type="ECO:0000313" key="8">
    <source>
        <dbReference type="EMBL" id="MCG2623322.1"/>
    </source>
</evidence>